<evidence type="ECO:0000256" key="4">
    <source>
        <dbReference type="ARBA" id="ARBA00022827"/>
    </source>
</evidence>
<comment type="similarity">
    <text evidence="2 6">Belongs to the acyl-CoA dehydrogenase family.</text>
</comment>
<dbReference type="InterPro" id="IPR009100">
    <property type="entry name" value="AcylCoA_DH/oxidase_NM_dom_sf"/>
</dbReference>
<dbReference type="Pfam" id="PF02771">
    <property type="entry name" value="Acyl-CoA_dh_N"/>
    <property type="match status" value="1"/>
</dbReference>
<dbReference type="GeneID" id="25988441"/>
<evidence type="ECO:0000313" key="11">
    <source>
        <dbReference type="Proteomes" id="UP000002748"/>
    </source>
</evidence>
<evidence type="ECO:0000256" key="1">
    <source>
        <dbReference type="ARBA" id="ARBA00001974"/>
    </source>
</evidence>
<dbReference type="InterPro" id="IPR006091">
    <property type="entry name" value="Acyl-CoA_Oxase/DH_mid-dom"/>
</dbReference>
<evidence type="ECO:0000259" key="8">
    <source>
        <dbReference type="Pfam" id="PF02770"/>
    </source>
</evidence>
<dbReference type="InterPro" id="IPR037069">
    <property type="entry name" value="AcylCoA_DH/ox_N_sf"/>
</dbReference>
<dbReference type="EMBL" id="ALBS01000290">
    <property type="protein sequence ID" value="EJT46497.1"/>
    <property type="molecule type" value="Genomic_DNA"/>
</dbReference>
<reference evidence="10 11" key="1">
    <citation type="journal article" date="2012" name="Eukaryot. Cell">
        <title>Draft genome sequence of CBS 2479, the standard type strain of Trichosporon asahii.</title>
        <authorList>
            <person name="Yang R.Y."/>
            <person name="Li H.T."/>
            <person name="Zhu H."/>
            <person name="Zhou G.P."/>
            <person name="Wang M."/>
            <person name="Wang L."/>
        </authorList>
    </citation>
    <scope>NUCLEOTIDE SEQUENCE [LARGE SCALE GENOMIC DNA]</scope>
    <source>
        <strain evidence="11">ATCC 90039 / CBS 2479 / JCM 2466 / KCTC 7840 / NCYC 2677 / UAMH 7654</strain>
    </source>
</reference>
<dbReference type="Proteomes" id="UP000002748">
    <property type="component" value="Unassembled WGS sequence"/>
</dbReference>
<evidence type="ECO:0000256" key="6">
    <source>
        <dbReference type="RuleBase" id="RU362125"/>
    </source>
</evidence>
<feature type="domain" description="Acyl-CoA dehydrogenase/oxidase N-terminal" evidence="9">
    <location>
        <begin position="43"/>
        <end position="152"/>
    </location>
</feature>
<proteinExistence type="inferred from homology"/>
<dbReference type="InterPro" id="IPR009075">
    <property type="entry name" value="AcylCo_DH/oxidase_C"/>
</dbReference>
<dbReference type="OrthoDB" id="9988775at2759"/>
<evidence type="ECO:0008006" key="12">
    <source>
        <dbReference type="Google" id="ProtNLM"/>
    </source>
</evidence>
<dbReference type="Pfam" id="PF02770">
    <property type="entry name" value="Acyl-CoA_dh_M"/>
    <property type="match status" value="1"/>
</dbReference>
<dbReference type="Gene3D" id="2.40.110.10">
    <property type="entry name" value="Butyryl-CoA Dehydrogenase, subunit A, domain 2"/>
    <property type="match status" value="1"/>
</dbReference>
<protein>
    <recommendedName>
        <fullName evidence="12">Acyl-CoA dehydrogenase</fullName>
    </recommendedName>
</protein>
<dbReference type="PROSITE" id="PS00072">
    <property type="entry name" value="ACYL_COA_DH_1"/>
    <property type="match status" value="1"/>
</dbReference>
<dbReference type="AlphaFoldDB" id="J6EUQ5"/>
<evidence type="ECO:0000256" key="2">
    <source>
        <dbReference type="ARBA" id="ARBA00009347"/>
    </source>
</evidence>
<dbReference type="PANTHER" id="PTHR43884">
    <property type="entry name" value="ACYL-COA DEHYDROGENASE"/>
    <property type="match status" value="1"/>
</dbReference>
<accession>J6EUQ5</accession>
<dbReference type="GO" id="GO:0050660">
    <property type="term" value="F:flavin adenine dinucleotide binding"/>
    <property type="evidence" value="ECO:0007669"/>
    <property type="project" value="InterPro"/>
</dbReference>
<comment type="caution">
    <text evidence="10">The sequence shown here is derived from an EMBL/GenBank/DDBJ whole genome shotgun (WGS) entry which is preliminary data.</text>
</comment>
<dbReference type="VEuPathDB" id="FungiDB:A1Q1_04929"/>
<dbReference type="InterPro" id="IPR046373">
    <property type="entry name" value="Acyl-CoA_Oxase/DH_mid-dom_sf"/>
</dbReference>
<dbReference type="InterPro" id="IPR013786">
    <property type="entry name" value="AcylCoA_DH/ox_N"/>
</dbReference>
<keyword evidence="3 6" id="KW-0285">Flavoprotein</keyword>
<evidence type="ECO:0000259" key="7">
    <source>
        <dbReference type="Pfam" id="PF00441"/>
    </source>
</evidence>
<dbReference type="GO" id="GO:0003995">
    <property type="term" value="F:acyl-CoA dehydrogenase activity"/>
    <property type="evidence" value="ECO:0007669"/>
    <property type="project" value="InterPro"/>
</dbReference>
<feature type="domain" description="Acyl-CoA dehydrogenase/oxidase C-terminal" evidence="7">
    <location>
        <begin position="266"/>
        <end position="424"/>
    </location>
</feature>
<evidence type="ECO:0000313" key="10">
    <source>
        <dbReference type="EMBL" id="EJT46497.1"/>
    </source>
</evidence>
<dbReference type="HOGENOM" id="CLU_018204_0_2_1"/>
<dbReference type="FunFam" id="1.10.540.10:FF:000010">
    <property type="entry name" value="Medium-chain specific acyl-CoA dehydrogenase, mitochondrial"/>
    <property type="match status" value="1"/>
</dbReference>
<dbReference type="InterPro" id="IPR036250">
    <property type="entry name" value="AcylCo_DH-like_C"/>
</dbReference>
<dbReference type="SUPFAM" id="SSF56645">
    <property type="entry name" value="Acyl-CoA dehydrogenase NM domain-like"/>
    <property type="match status" value="1"/>
</dbReference>
<dbReference type="SUPFAM" id="SSF47203">
    <property type="entry name" value="Acyl-CoA dehydrogenase C-terminal domain-like"/>
    <property type="match status" value="1"/>
</dbReference>
<dbReference type="RefSeq" id="XP_014177211.1">
    <property type="nucleotide sequence ID" value="XM_014321736.1"/>
</dbReference>
<keyword evidence="4 6" id="KW-0274">FAD</keyword>
<keyword evidence="5 6" id="KW-0560">Oxidoreductase</keyword>
<dbReference type="FunFam" id="2.40.110.10:FF:000001">
    <property type="entry name" value="Acyl-CoA dehydrogenase, mitochondrial"/>
    <property type="match status" value="1"/>
</dbReference>
<dbReference type="Pfam" id="PF00441">
    <property type="entry name" value="Acyl-CoA_dh_1"/>
    <property type="match status" value="1"/>
</dbReference>
<evidence type="ECO:0000259" key="9">
    <source>
        <dbReference type="Pfam" id="PF02771"/>
    </source>
</evidence>
<name>J6EUQ5_TRIAS</name>
<dbReference type="PIRSF" id="PIRSF016578">
    <property type="entry name" value="HsaA"/>
    <property type="match status" value="1"/>
</dbReference>
<sequence length="430" mass="46508">MLVKSGLVRNAFRLPRAATAHGRTAQRAYSTPADAKGINFALSDEQAAIHELAQNFSREKIVPVAAEYDRTMEYPWPILKEAHELGLMNTHVPESCGGPGLGVLDEVLIQESIAFGCSGIGTAIAANGLGQTPVIIAGSDALKKKYLGRMTEECMVASYAVTEPGAGSDVAAIKTKAEKQGDKWVINGTKMWITNSGHANWFFVLAVTDPSAPVNKRMTGFVVEADTPGVAPGKKEINMGQRCSDTRMVNFQDVVVSEENIVGKPGEGFKIAMGVFDVSRPVVAAGAVGLAQRALEEATKYAQERQTMGKPIINHQGVGFMLADMALNVEASRGLTWRGAWVRDQGERNSVYPDEEQELTWVAYVASLAKLMASKAAVENASLGIQGIGFNTETPMEKLFRDSKIFELYEGTSQIQRLIISRHLPTMYPA</sequence>
<dbReference type="Gene3D" id="1.20.140.10">
    <property type="entry name" value="Butyryl-CoA Dehydrogenase, subunit A, domain 3"/>
    <property type="match status" value="1"/>
</dbReference>
<organism evidence="10 11">
    <name type="scientific">Trichosporon asahii var. asahii (strain ATCC 90039 / CBS 2479 / JCM 2466 / KCTC 7840 / NBRC 103889/ NCYC 2677 / UAMH 7654)</name>
    <name type="common">Yeast</name>
    <dbReference type="NCBI Taxonomy" id="1186058"/>
    <lineage>
        <taxon>Eukaryota</taxon>
        <taxon>Fungi</taxon>
        <taxon>Dikarya</taxon>
        <taxon>Basidiomycota</taxon>
        <taxon>Agaricomycotina</taxon>
        <taxon>Tremellomycetes</taxon>
        <taxon>Trichosporonales</taxon>
        <taxon>Trichosporonaceae</taxon>
        <taxon>Trichosporon</taxon>
    </lineage>
</organism>
<comment type="cofactor">
    <cofactor evidence="1 6">
        <name>FAD</name>
        <dbReference type="ChEBI" id="CHEBI:57692"/>
    </cofactor>
</comment>
<dbReference type="PANTHER" id="PTHR43884:SF12">
    <property type="entry name" value="ISOVALERYL-COA DEHYDROGENASE, MITOCHONDRIAL-RELATED"/>
    <property type="match status" value="1"/>
</dbReference>
<dbReference type="FunFam" id="1.20.140.10:FF:000011">
    <property type="entry name" value="Medium-chain specific acyl-CoA dehydrogenase, mitochondrial"/>
    <property type="match status" value="1"/>
</dbReference>
<evidence type="ECO:0000256" key="5">
    <source>
        <dbReference type="ARBA" id="ARBA00023002"/>
    </source>
</evidence>
<dbReference type="Gene3D" id="1.10.540.10">
    <property type="entry name" value="Acyl-CoA dehydrogenase/oxidase, N-terminal domain"/>
    <property type="match status" value="1"/>
</dbReference>
<evidence type="ECO:0000256" key="3">
    <source>
        <dbReference type="ARBA" id="ARBA00022630"/>
    </source>
</evidence>
<gene>
    <name evidence="10" type="ORF">A1Q1_04929</name>
</gene>
<dbReference type="InterPro" id="IPR006089">
    <property type="entry name" value="Acyl-CoA_DH_CS"/>
</dbReference>
<dbReference type="KEGG" id="tasa:A1Q1_04929"/>
<feature type="domain" description="Acyl-CoA oxidase/dehydrogenase middle" evidence="8">
    <location>
        <begin position="159"/>
        <end position="254"/>
    </location>
</feature>